<keyword evidence="2" id="KW-1185">Reference proteome</keyword>
<dbReference type="EMBL" id="CP015079">
    <property type="protein sequence ID" value="ANH37323.1"/>
    <property type="molecule type" value="Genomic_DNA"/>
</dbReference>
<proteinExistence type="predicted"/>
<dbReference type="STRING" id="1300347.I601_0880"/>
<accession>A0A1A9GI81</accession>
<dbReference type="OrthoDB" id="5143202at2"/>
<organism evidence="1 2">
    <name type="scientific">Nocardioides dokdonensis FR1436</name>
    <dbReference type="NCBI Taxonomy" id="1300347"/>
    <lineage>
        <taxon>Bacteria</taxon>
        <taxon>Bacillati</taxon>
        <taxon>Actinomycetota</taxon>
        <taxon>Actinomycetes</taxon>
        <taxon>Propionibacteriales</taxon>
        <taxon>Nocardioidaceae</taxon>
        <taxon>Nocardioides</taxon>
    </lineage>
</organism>
<dbReference type="KEGG" id="ndk:I601_0880"/>
<dbReference type="AlphaFoldDB" id="A0A1A9GI81"/>
<dbReference type="Proteomes" id="UP000077868">
    <property type="component" value="Chromosome"/>
</dbReference>
<dbReference type="PATRIC" id="fig|1300347.3.peg.878"/>
<protein>
    <recommendedName>
        <fullName evidence="3">DUF559 domain-containing protein</fullName>
    </recommendedName>
</protein>
<name>A0A1A9GI81_9ACTN</name>
<evidence type="ECO:0008006" key="3">
    <source>
        <dbReference type="Google" id="ProtNLM"/>
    </source>
</evidence>
<sequence>MGPNDLSRRRDHDARQTPIRLRRELCESGMSDANIRHEVHAGRLTRVRHGAYVDTAAWEALTGDGRHEVLTRAVLRQARAPVVVSHTSALPLYAAPTWGMDLSEVHVTRCDAKAGRHDAGTVQHCGLVREGDVETHHGVPVMSPTRVALEVTTVAERTPALVVVNDLLHRGLTTQEQLEERYAAGIEQWAHTLATDLVLRLANPACESVAESRAWAFFFEQHLPRPEAQYPVTGPGGELVARLDFAWPELKVWVEIDGKVKYLQPWRPGQSAEDVVIAEKLREDRVRELTGWRCIRITWDDLAHPERLAARLRAALFPAGGWVA</sequence>
<evidence type="ECO:0000313" key="2">
    <source>
        <dbReference type="Proteomes" id="UP000077868"/>
    </source>
</evidence>
<gene>
    <name evidence="1" type="ORF">I601_0880</name>
</gene>
<evidence type="ECO:0000313" key="1">
    <source>
        <dbReference type="EMBL" id="ANH37323.1"/>
    </source>
</evidence>
<dbReference type="RefSeq" id="WP_068106852.1">
    <property type="nucleotide sequence ID" value="NZ_CP015079.1"/>
</dbReference>
<reference evidence="1 2" key="1">
    <citation type="submission" date="2016-03" db="EMBL/GenBank/DDBJ databases">
        <title>Complete genome sequence of a soil Actinobacterium, Nocardioides dokdonensis FR1436.</title>
        <authorList>
            <person name="Kwon S.-K."/>
            <person name="Kim K."/>
            <person name="Kim J.F."/>
        </authorList>
    </citation>
    <scope>NUCLEOTIDE SEQUENCE [LARGE SCALE GENOMIC DNA]</scope>
    <source>
        <strain evidence="1 2">FR1436</strain>
    </source>
</reference>